<dbReference type="Pfam" id="PF13560">
    <property type="entry name" value="HTH_31"/>
    <property type="match status" value="1"/>
</dbReference>
<reference evidence="2" key="3">
    <citation type="submission" date="2020-09" db="EMBL/GenBank/DDBJ databases">
        <authorList>
            <person name="Sun Q."/>
            <person name="Ohkuma M."/>
        </authorList>
    </citation>
    <scope>NUCLEOTIDE SEQUENCE</scope>
    <source>
        <strain evidence="2">JCM 4834</strain>
    </source>
</reference>
<dbReference type="OrthoDB" id="4230239at2"/>
<dbReference type="EMBL" id="BMVX01000012">
    <property type="protein sequence ID" value="GGZ72939.1"/>
    <property type="molecule type" value="Genomic_DNA"/>
</dbReference>
<sequence length="256" mass="27743">MGRPQKPVPQQGWALAQLALRLRAARDAAGFTYEELAARTGFGRSTLQRAASGAGAPPPPPVVAAYALGCGVDPGPLLALREKARIERQWAKLGPRALRVPHVRQIMNEAELGAALYRLHVESGMPTYRDIQLRTTRAAGVLRVTKTTAHLIMTRRRIPSSPEQLKALLFVYGVGPAAQRHWLAAWARVARGLDAERAGNRDDQAAARVRQGRLAGRIATVPQGRDAADHDLYQRQALQARFASRGRGVGPRADGG</sequence>
<evidence type="ECO:0000313" key="3">
    <source>
        <dbReference type="EMBL" id="QEU82055.1"/>
    </source>
</evidence>
<name>A0A5P2UV07_9ACTN</name>
<accession>A0A5P2UV07</accession>
<dbReference type="SUPFAM" id="SSF47413">
    <property type="entry name" value="lambda repressor-like DNA-binding domains"/>
    <property type="match status" value="1"/>
</dbReference>
<dbReference type="Gene3D" id="1.10.260.40">
    <property type="entry name" value="lambda repressor-like DNA-binding domains"/>
    <property type="match status" value="1"/>
</dbReference>
<dbReference type="InterPro" id="IPR001387">
    <property type="entry name" value="Cro/C1-type_HTH"/>
</dbReference>
<dbReference type="RefSeq" id="WP_150521058.1">
    <property type="nucleotide sequence ID" value="NZ_BMVX01000012.1"/>
</dbReference>
<reference evidence="3 4" key="2">
    <citation type="submission" date="2017-09" db="EMBL/GenBank/DDBJ databases">
        <authorList>
            <person name="Lee N."/>
            <person name="Cho B.-K."/>
        </authorList>
    </citation>
    <scope>NUCLEOTIDE SEQUENCE [LARGE SCALE GENOMIC DNA]</scope>
    <source>
        <strain evidence="3 4">ATCC 27467</strain>
    </source>
</reference>
<evidence type="ECO:0000259" key="1">
    <source>
        <dbReference type="PROSITE" id="PS50943"/>
    </source>
</evidence>
<dbReference type="AlphaFoldDB" id="A0A5P2UV07"/>
<dbReference type="Proteomes" id="UP000326831">
    <property type="component" value="Chromosome"/>
</dbReference>
<dbReference type="GO" id="GO:0003677">
    <property type="term" value="F:DNA binding"/>
    <property type="evidence" value="ECO:0007669"/>
    <property type="project" value="InterPro"/>
</dbReference>
<dbReference type="InterPro" id="IPR010982">
    <property type="entry name" value="Lambda_DNA-bd_dom_sf"/>
</dbReference>
<dbReference type="CDD" id="cd00093">
    <property type="entry name" value="HTH_XRE"/>
    <property type="match status" value="1"/>
</dbReference>
<dbReference type="Proteomes" id="UP000634660">
    <property type="component" value="Unassembled WGS sequence"/>
</dbReference>
<proteinExistence type="predicted"/>
<evidence type="ECO:0000313" key="4">
    <source>
        <dbReference type="Proteomes" id="UP000326831"/>
    </source>
</evidence>
<dbReference type="PROSITE" id="PS50943">
    <property type="entry name" value="HTH_CROC1"/>
    <property type="match status" value="1"/>
</dbReference>
<evidence type="ECO:0000313" key="2">
    <source>
        <dbReference type="EMBL" id="GGZ72939.1"/>
    </source>
</evidence>
<dbReference type="SMART" id="SM00530">
    <property type="entry name" value="HTH_XRE"/>
    <property type="match status" value="1"/>
</dbReference>
<organism evidence="3 4">
    <name type="scientific">Streptomyces subrutilus</name>
    <dbReference type="NCBI Taxonomy" id="36818"/>
    <lineage>
        <taxon>Bacteria</taxon>
        <taxon>Bacillati</taxon>
        <taxon>Actinomycetota</taxon>
        <taxon>Actinomycetes</taxon>
        <taxon>Kitasatosporales</taxon>
        <taxon>Streptomycetaceae</taxon>
        <taxon>Streptomyces</taxon>
    </lineage>
</organism>
<reference evidence="2" key="1">
    <citation type="journal article" date="2014" name="Int. J. Syst. Evol. Microbiol.">
        <title>Complete genome sequence of Corynebacterium casei LMG S-19264T (=DSM 44701T), isolated from a smear-ripened cheese.</title>
        <authorList>
            <consortium name="US DOE Joint Genome Institute (JGI-PGF)"/>
            <person name="Walter F."/>
            <person name="Albersmeier A."/>
            <person name="Kalinowski J."/>
            <person name="Ruckert C."/>
        </authorList>
    </citation>
    <scope>NUCLEOTIDE SEQUENCE</scope>
    <source>
        <strain evidence="2">JCM 4834</strain>
    </source>
</reference>
<dbReference type="EMBL" id="CP023701">
    <property type="protein sequence ID" value="QEU82055.1"/>
    <property type="molecule type" value="Genomic_DNA"/>
</dbReference>
<feature type="domain" description="HTH cro/C1-type" evidence="1">
    <location>
        <begin position="22"/>
        <end position="77"/>
    </location>
</feature>
<keyword evidence="4" id="KW-1185">Reference proteome</keyword>
<dbReference type="KEGG" id="ssub:CP968_30655"/>
<protein>
    <submittedName>
        <fullName evidence="3">XRE family transcriptional regulator</fullName>
    </submittedName>
</protein>
<gene>
    <name evidence="3" type="ORF">CP968_30655</name>
    <name evidence="2" type="ORF">GCM10010371_36120</name>
</gene>